<evidence type="ECO:0000313" key="1">
    <source>
        <dbReference type="EMBL" id="KAJ3005637.1"/>
    </source>
</evidence>
<organism evidence="1 2">
    <name type="scientific">Trametes sanguinea</name>
    <dbReference type="NCBI Taxonomy" id="158606"/>
    <lineage>
        <taxon>Eukaryota</taxon>
        <taxon>Fungi</taxon>
        <taxon>Dikarya</taxon>
        <taxon>Basidiomycota</taxon>
        <taxon>Agaricomycotina</taxon>
        <taxon>Agaricomycetes</taxon>
        <taxon>Polyporales</taxon>
        <taxon>Polyporaceae</taxon>
        <taxon>Trametes</taxon>
    </lineage>
</organism>
<reference evidence="1" key="1">
    <citation type="submission" date="2022-08" db="EMBL/GenBank/DDBJ databases">
        <title>Genome Sequence of Pycnoporus sanguineus.</title>
        <authorList>
            <person name="Buettner E."/>
        </authorList>
    </citation>
    <scope>NUCLEOTIDE SEQUENCE</scope>
    <source>
        <strain evidence="1">CG-C14</strain>
    </source>
</reference>
<accession>A0ACC1PZP9</accession>
<dbReference type="Proteomes" id="UP001144978">
    <property type="component" value="Unassembled WGS sequence"/>
</dbReference>
<sequence length="66" mass="6946">MTRGEGARRHPPRPRGPECRCGARYRPAYELQDGALERAGRAGGVAAAWAWSWPAIAAAATTLAGA</sequence>
<dbReference type="EMBL" id="JANSHE010000955">
    <property type="protein sequence ID" value="KAJ3005637.1"/>
    <property type="molecule type" value="Genomic_DNA"/>
</dbReference>
<gene>
    <name evidence="1" type="ORF">NUW54_g4254</name>
</gene>
<comment type="caution">
    <text evidence="1">The sequence shown here is derived from an EMBL/GenBank/DDBJ whole genome shotgun (WGS) entry which is preliminary data.</text>
</comment>
<name>A0ACC1PZP9_9APHY</name>
<proteinExistence type="predicted"/>
<evidence type="ECO:0000313" key="2">
    <source>
        <dbReference type="Proteomes" id="UP001144978"/>
    </source>
</evidence>
<protein>
    <submittedName>
        <fullName evidence="1">Uncharacterized protein</fullName>
    </submittedName>
</protein>
<keyword evidence="2" id="KW-1185">Reference proteome</keyword>